<dbReference type="PANTHER" id="PTHR11564:SF5">
    <property type="entry name" value="SIGNAL RECOGNITION PARTICLE SUBUNIT SRP54"/>
    <property type="match status" value="1"/>
</dbReference>
<comment type="domain">
    <text evidence="13">The NG domain, also named G domain, is a special guanosine triphosphatase (GTPase) domain, which binds GTP and forms a guanosine 5'-triphosphate (GTP)-dependent complex with a homologous NG domain in the SRP receptor subunit SRPRA. The two NG domains undergo cooperative rearrangements upon their assembly, which culminate in the reciprocal activation of the GTPase activity of one another. SRP receptor compaction upon binding with cargo-loaded SRP and GTPase rearrangement drive SRP-mediated cotranslational protein translocation into the ER.</text>
</comment>
<keyword evidence="7" id="KW-0256">Endoplasmic reticulum</keyword>
<dbReference type="GO" id="GO:0005783">
    <property type="term" value="C:endoplasmic reticulum"/>
    <property type="evidence" value="ECO:0007669"/>
    <property type="project" value="UniProtKB-SubCell"/>
</dbReference>
<dbReference type="HAMAP" id="MF_00306">
    <property type="entry name" value="SRP54"/>
    <property type="match status" value="1"/>
</dbReference>
<accession>A0A7S1TR72</accession>
<evidence type="ECO:0000256" key="6">
    <source>
        <dbReference type="ARBA" id="ARBA00022801"/>
    </source>
</evidence>
<dbReference type="FunFam" id="1.20.120.140:FF:000001">
    <property type="entry name" value="Signal recognition particle GTPase"/>
    <property type="match status" value="1"/>
</dbReference>
<evidence type="ECO:0000256" key="12">
    <source>
        <dbReference type="ARBA" id="ARBA00048157"/>
    </source>
</evidence>
<dbReference type="GO" id="GO:0006616">
    <property type="term" value="P:SRP-dependent cotranslational protein targeting to membrane, translocation"/>
    <property type="evidence" value="ECO:0007669"/>
    <property type="project" value="TreeGrafter"/>
</dbReference>
<evidence type="ECO:0000256" key="4">
    <source>
        <dbReference type="ARBA" id="ARBA00022490"/>
    </source>
</evidence>
<dbReference type="Pfam" id="PF02978">
    <property type="entry name" value="SRP_SPB"/>
    <property type="match status" value="1"/>
</dbReference>
<comment type="similarity">
    <text evidence="3 13">Belongs to the GTP-binding SRP family. SRP54 subfamily.</text>
</comment>
<dbReference type="PROSITE" id="PS00300">
    <property type="entry name" value="SRP54"/>
    <property type="match status" value="1"/>
</dbReference>
<dbReference type="InterPro" id="IPR036891">
    <property type="entry name" value="Signal_recog_part_SRP54_M_sf"/>
</dbReference>
<dbReference type="GO" id="GO:0005786">
    <property type="term" value="C:signal recognition particle, endoplasmic reticulum targeting"/>
    <property type="evidence" value="ECO:0007669"/>
    <property type="project" value="UniProtKB-UniRule"/>
</dbReference>
<dbReference type="SMART" id="SM00382">
    <property type="entry name" value="AAA"/>
    <property type="match status" value="1"/>
</dbReference>
<keyword evidence="9 13" id="KW-0342">GTP-binding</keyword>
<evidence type="ECO:0000256" key="9">
    <source>
        <dbReference type="ARBA" id="ARBA00023134"/>
    </source>
</evidence>
<dbReference type="EMBL" id="HBGJ01004613">
    <property type="protein sequence ID" value="CAD9244414.1"/>
    <property type="molecule type" value="Transcribed_RNA"/>
</dbReference>
<evidence type="ECO:0000259" key="14">
    <source>
        <dbReference type="PROSITE" id="PS00300"/>
    </source>
</evidence>
<dbReference type="InterPro" id="IPR013822">
    <property type="entry name" value="Signal_recog_particl_SRP54_hlx"/>
</dbReference>
<keyword evidence="8 13" id="KW-0694">RNA-binding</keyword>
<dbReference type="SMART" id="SM00963">
    <property type="entry name" value="SRP54_N"/>
    <property type="match status" value="1"/>
</dbReference>
<sequence length="510" mass="55755">MVLGELGSKITNALHRLQASTIVDEEVLTTMLADISRALLEADVNVRLVGEFREKVKIKVNLADSAAGMNRRKVIQRAVFEELTSMLDAGVVPYKPRKGRPNVIMFVGLQGSGKTTTVAKVAHFYQRKGWRTAMVCADTFRAGAFDQLKQNATKLRCPFYGSYTEADPVRIAEEGVAQFRADNYEIIIVDTSGRHRQEDALFEEMQEIRAAVEPDHIILVVDGTQGQAVFAQASAFNDSVDVGAVVLTKLDGHAKGGGALGAVAATSSPIQFLGTGEHFDDLDIFVPSSFVSRLLGMGDVRGLMEELKEVVDEEKQEELAERFSKGQFTLRDMYEQFQSVMKLGPIGKVMGMLPGMPSHLLGGGGPGGDQSTERVKRFMTMMDSMTDAELDGQMDKDLENSPSRIERIAYGSGSHPLEVQMLLRTHKQFEGVVKKMGKSSLMRGNDEQLAKQMARNPKQVLGQISKAMNPRMLAQMGGAQNVMQMMKEMSKMDGGGGPGGMPDLQGMFGM</sequence>
<comment type="catalytic activity">
    <reaction evidence="12">
        <text>GTP + H2O = GDP + phosphate + H(+)</text>
        <dbReference type="Rhea" id="RHEA:19669"/>
        <dbReference type="ChEBI" id="CHEBI:15377"/>
        <dbReference type="ChEBI" id="CHEBI:15378"/>
        <dbReference type="ChEBI" id="CHEBI:37565"/>
        <dbReference type="ChEBI" id="CHEBI:43474"/>
        <dbReference type="ChEBI" id="CHEBI:58189"/>
        <dbReference type="EC" id="3.6.5.4"/>
    </reaction>
    <physiologicalReaction direction="left-to-right" evidence="12">
        <dbReference type="Rhea" id="RHEA:19670"/>
    </physiologicalReaction>
</comment>
<proteinExistence type="inferred from homology"/>
<dbReference type="SMART" id="SM00962">
    <property type="entry name" value="SRP54"/>
    <property type="match status" value="1"/>
</dbReference>
<dbReference type="InterPro" id="IPR027417">
    <property type="entry name" value="P-loop_NTPase"/>
</dbReference>
<dbReference type="Pfam" id="PF02881">
    <property type="entry name" value="SRP54_N"/>
    <property type="match status" value="1"/>
</dbReference>
<dbReference type="Gene3D" id="1.10.260.30">
    <property type="entry name" value="Signal recognition particle, SRP54 subunit, M-domain"/>
    <property type="match status" value="1"/>
</dbReference>
<comment type="function">
    <text evidence="13">Component of the signal recognition particle (SRP) complex, a ribonucleoprotein complex that mediates the cotranslational targeting of secretory and membrane proteins to the endoplasmic reticulum (ER).</text>
</comment>
<evidence type="ECO:0000256" key="1">
    <source>
        <dbReference type="ARBA" id="ARBA00004240"/>
    </source>
</evidence>
<dbReference type="InterPro" id="IPR003593">
    <property type="entry name" value="AAA+_ATPase"/>
</dbReference>
<dbReference type="GO" id="GO:0005829">
    <property type="term" value="C:cytosol"/>
    <property type="evidence" value="ECO:0007669"/>
    <property type="project" value="TreeGrafter"/>
</dbReference>
<evidence type="ECO:0000256" key="13">
    <source>
        <dbReference type="RuleBase" id="RU364034"/>
    </source>
</evidence>
<evidence type="ECO:0000256" key="10">
    <source>
        <dbReference type="ARBA" id="ARBA00023135"/>
    </source>
</evidence>
<reference evidence="15" key="1">
    <citation type="submission" date="2021-01" db="EMBL/GenBank/DDBJ databases">
        <authorList>
            <person name="Corre E."/>
            <person name="Pelletier E."/>
            <person name="Niang G."/>
            <person name="Scheremetjew M."/>
            <person name="Finn R."/>
            <person name="Kale V."/>
            <person name="Holt S."/>
            <person name="Cochrane G."/>
            <person name="Meng A."/>
            <person name="Brown T."/>
            <person name="Cohen L."/>
        </authorList>
    </citation>
    <scope>NUCLEOTIDE SEQUENCE</scope>
    <source>
        <strain evidence="15">CCMP2877</strain>
    </source>
</reference>
<keyword evidence="5 13" id="KW-0547">Nucleotide-binding</keyword>
<keyword evidence="6" id="KW-0378">Hydrolase</keyword>
<evidence type="ECO:0000256" key="8">
    <source>
        <dbReference type="ARBA" id="ARBA00022884"/>
    </source>
</evidence>
<feature type="domain" description="SRP54-type proteins GTP-binding" evidence="14">
    <location>
        <begin position="269"/>
        <end position="282"/>
    </location>
</feature>
<dbReference type="PANTHER" id="PTHR11564">
    <property type="entry name" value="SIGNAL RECOGNITION PARTICLE 54K PROTEIN SRP54"/>
    <property type="match status" value="1"/>
</dbReference>
<name>A0A7S1TR72_9STRA</name>
<protein>
    <recommendedName>
        <fullName evidence="13">Signal recognition particle 54 kDa protein</fullName>
    </recommendedName>
</protein>
<dbReference type="CDD" id="cd17875">
    <property type="entry name" value="SRP54_G"/>
    <property type="match status" value="1"/>
</dbReference>
<dbReference type="InterPro" id="IPR000897">
    <property type="entry name" value="SRP54_GTPase_dom"/>
</dbReference>
<evidence type="ECO:0000256" key="11">
    <source>
        <dbReference type="ARBA" id="ARBA00023274"/>
    </source>
</evidence>
<keyword evidence="11 13" id="KW-0687">Ribonucleoprotein</keyword>
<dbReference type="GO" id="GO:0030942">
    <property type="term" value="F:endoplasmic reticulum signal peptide binding"/>
    <property type="evidence" value="ECO:0007669"/>
    <property type="project" value="TreeGrafter"/>
</dbReference>
<evidence type="ECO:0000256" key="5">
    <source>
        <dbReference type="ARBA" id="ARBA00022741"/>
    </source>
</evidence>
<dbReference type="InterPro" id="IPR006325">
    <property type="entry name" value="SRP54_euk"/>
</dbReference>
<evidence type="ECO:0000256" key="7">
    <source>
        <dbReference type="ARBA" id="ARBA00022824"/>
    </source>
</evidence>
<comment type="domain">
    <text evidence="13">The M domain binds the 7SL RNA in presence of SRP19 and binds the signal sequence of presecretory proteins.</text>
</comment>
<evidence type="ECO:0000256" key="3">
    <source>
        <dbReference type="ARBA" id="ARBA00005450"/>
    </source>
</evidence>
<dbReference type="InterPro" id="IPR004125">
    <property type="entry name" value="Signal_recog_particle_SRP54_M"/>
</dbReference>
<dbReference type="Pfam" id="PF00448">
    <property type="entry name" value="SRP54"/>
    <property type="match status" value="1"/>
</dbReference>
<evidence type="ECO:0000313" key="15">
    <source>
        <dbReference type="EMBL" id="CAD9244414.1"/>
    </source>
</evidence>
<evidence type="ECO:0000256" key="2">
    <source>
        <dbReference type="ARBA" id="ARBA00004496"/>
    </source>
</evidence>
<dbReference type="GO" id="GO:0008312">
    <property type="term" value="F:7S RNA binding"/>
    <property type="evidence" value="ECO:0007669"/>
    <property type="project" value="UniProtKB-UniRule"/>
</dbReference>
<dbReference type="SUPFAM" id="SSF47446">
    <property type="entry name" value="Signal peptide-binding domain"/>
    <property type="match status" value="1"/>
</dbReference>
<comment type="subcellular location">
    <subcellularLocation>
        <location evidence="2 13">Cytoplasm</location>
    </subcellularLocation>
    <subcellularLocation>
        <location evidence="1">Endoplasmic reticulum</location>
    </subcellularLocation>
</comment>
<dbReference type="AlphaFoldDB" id="A0A7S1TR72"/>
<dbReference type="Gene3D" id="3.40.50.300">
    <property type="entry name" value="P-loop containing nucleotide triphosphate hydrolases"/>
    <property type="match status" value="1"/>
</dbReference>
<dbReference type="InterPro" id="IPR022941">
    <property type="entry name" value="SRP54"/>
</dbReference>
<organism evidence="15">
    <name type="scientific">Phaeomonas parva</name>
    <dbReference type="NCBI Taxonomy" id="124430"/>
    <lineage>
        <taxon>Eukaryota</taxon>
        <taxon>Sar</taxon>
        <taxon>Stramenopiles</taxon>
        <taxon>Ochrophyta</taxon>
        <taxon>Pinguiophyceae</taxon>
        <taxon>Pinguiochrysidales</taxon>
        <taxon>Pinguiochrysidaceae</taxon>
        <taxon>Phaeomonas</taxon>
    </lineage>
</organism>
<dbReference type="GO" id="GO:0003924">
    <property type="term" value="F:GTPase activity"/>
    <property type="evidence" value="ECO:0007669"/>
    <property type="project" value="UniProtKB-UniRule"/>
</dbReference>
<dbReference type="NCBIfam" id="TIGR01425">
    <property type="entry name" value="SRP54_euk"/>
    <property type="match status" value="1"/>
</dbReference>
<dbReference type="SUPFAM" id="SSF52540">
    <property type="entry name" value="P-loop containing nucleoside triphosphate hydrolases"/>
    <property type="match status" value="1"/>
</dbReference>
<keyword evidence="10 13" id="KW-0733">Signal recognition particle</keyword>
<dbReference type="GO" id="GO:0005525">
    <property type="term" value="F:GTP binding"/>
    <property type="evidence" value="ECO:0007669"/>
    <property type="project" value="UniProtKB-UniRule"/>
</dbReference>
<dbReference type="InterPro" id="IPR042101">
    <property type="entry name" value="SRP54_N_sf"/>
</dbReference>
<keyword evidence="4 13" id="KW-0963">Cytoplasm</keyword>
<dbReference type="FunFam" id="3.40.50.300:FF:000022">
    <property type="entry name" value="Signal recognition particle 54 kDa subunit"/>
    <property type="match status" value="1"/>
</dbReference>
<dbReference type="Gene3D" id="1.20.120.140">
    <property type="entry name" value="Signal recognition particle SRP54, nucleotide-binding domain"/>
    <property type="match status" value="1"/>
</dbReference>
<gene>
    <name evidence="15" type="ORF">PPAR1163_LOCUS2762</name>
</gene>